<name>A0A8J3AEZ0_9BACI</name>
<reference evidence="2" key="1">
    <citation type="journal article" date="2019" name="Int. J. Syst. Evol. Microbiol.">
        <title>The Global Catalogue of Microorganisms (GCM) 10K type strain sequencing project: providing services to taxonomists for standard genome sequencing and annotation.</title>
        <authorList>
            <consortium name="The Broad Institute Genomics Platform"/>
            <consortium name="The Broad Institute Genome Sequencing Center for Infectious Disease"/>
            <person name="Wu L."/>
            <person name="Ma J."/>
        </authorList>
    </citation>
    <scope>NUCLEOTIDE SEQUENCE [LARGE SCALE GENOMIC DNA]</scope>
    <source>
        <strain evidence="2">CGMCC 1.14993</strain>
    </source>
</reference>
<dbReference type="RefSeq" id="WP_087998866.1">
    <property type="nucleotide sequence ID" value="NZ_BMHB01000001.1"/>
</dbReference>
<dbReference type="AlphaFoldDB" id="A0A8J3AEZ0"/>
<dbReference type="OrthoDB" id="2706506at2"/>
<dbReference type="EMBL" id="BMHB01000001">
    <property type="protein sequence ID" value="GGI11070.1"/>
    <property type="molecule type" value="Genomic_DNA"/>
</dbReference>
<keyword evidence="2" id="KW-1185">Reference proteome</keyword>
<proteinExistence type="predicted"/>
<gene>
    <name evidence="1" type="ORF">GCM10007380_05980</name>
</gene>
<dbReference type="Proteomes" id="UP000626244">
    <property type="component" value="Unassembled WGS sequence"/>
</dbReference>
<protein>
    <submittedName>
        <fullName evidence="1">Uncharacterized protein</fullName>
    </submittedName>
</protein>
<evidence type="ECO:0000313" key="2">
    <source>
        <dbReference type="Proteomes" id="UP000626244"/>
    </source>
</evidence>
<sequence length="102" mass="11976">MEKRRYYVSVQARTMVPNQGDAPYELEIDATEDEAERLGRIFDEIDKYDEALGVQTAFIAPITDMNHENKNGYDYFLKQAYQLIYDLGSEETREHIHSMHIL</sequence>
<comment type="caution">
    <text evidence="1">The sequence shown here is derived from an EMBL/GenBank/DDBJ whole genome shotgun (WGS) entry which is preliminary data.</text>
</comment>
<accession>A0A8J3AEZ0</accession>
<evidence type="ECO:0000313" key="1">
    <source>
        <dbReference type="EMBL" id="GGI11070.1"/>
    </source>
</evidence>
<organism evidence="1 2">
    <name type="scientific">Gottfriedia solisilvae</name>
    <dbReference type="NCBI Taxonomy" id="1516104"/>
    <lineage>
        <taxon>Bacteria</taxon>
        <taxon>Bacillati</taxon>
        <taxon>Bacillota</taxon>
        <taxon>Bacilli</taxon>
        <taxon>Bacillales</taxon>
        <taxon>Bacillaceae</taxon>
        <taxon>Gottfriedia</taxon>
    </lineage>
</organism>